<comment type="subcellular location">
    <subcellularLocation>
        <location evidence="1">Membrane</location>
        <topology evidence="1">Multi-pass membrane protein</topology>
    </subcellularLocation>
</comment>
<accession>A0ABP1GFN9</accession>
<dbReference type="PANTHER" id="PTHR13929">
    <property type="entry name" value="1,4-DIHYDROXY-2-NAPHTHOATE OCTAPRENYLTRANSFERASE"/>
    <property type="match status" value="1"/>
</dbReference>
<feature type="transmembrane region" description="Helical" evidence="6">
    <location>
        <begin position="68"/>
        <end position="88"/>
    </location>
</feature>
<protein>
    <submittedName>
        <fullName evidence="7">G12839 protein</fullName>
    </submittedName>
</protein>
<evidence type="ECO:0000256" key="1">
    <source>
        <dbReference type="ARBA" id="ARBA00004141"/>
    </source>
</evidence>
<dbReference type="InterPro" id="IPR011937">
    <property type="entry name" value="DHNA_phytyltransferase_MenA"/>
</dbReference>
<dbReference type="Proteomes" id="UP001497392">
    <property type="component" value="Unassembled WGS sequence"/>
</dbReference>
<keyword evidence="4 6" id="KW-1133">Transmembrane helix</keyword>
<dbReference type="EMBL" id="CAXHTA020000020">
    <property type="protein sequence ID" value="CAL5229503.1"/>
    <property type="molecule type" value="Genomic_DNA"/>
</dbReference>
<evidence type="ECO:0000256" key="6">
    <source>
        <dbReference type="SAM" id="Phobius"/>
    </source>
</evidence>
<keyword evidence="8" id="KW-1185">Reference proteome</keyword>
<evidence type="ECO:0000256" key="2">
    <source>
        <dbReference type="ARBA" id="ARBA00022679"/>
    </source>
</evidence>
<dbReference type="PIRSF" id="PIRSF005355">
    <property type="entry name" value="UBIAD1"/>
    <property type="match status" value="1"/>
</dbReference>
<dbReference type="PANTHER" id="PTHR13929:SF0">
    <property type="entry name" value="UBIA PRENYLTRANSFERASE DOMAIN-CONTAINING PROTEIN 1"/>
    <property type="match status" value="1"/>
</dbReference>
<reference evidence="7 8" key="1">
    <citation type="submission" date="2024-06" db="EMBL/GenBank/DDBJ databases">
        <authorList>
            <person name="Kraege A."/>
            <person name="Thomma B."/>
        </authorList>
    </citation>
    <scope>NUCLEOTIDE SEQUENCE [LARGE SCALE GENOMIC DNA]</scope>
</reference>
<comment type="caution">
    <text evidence="7">The sequence shown here is derived from an EMBL/GenBank/DDBJ whole genome shotgun (WGS) entry which is preliminary data.</text>
</comment>
<feature type="transmembrane region" description="Helical" evidence="6">
    <location>
        <begin position="249"/>
        <end position="265"/>
    </location>
</feature>
<feature type="transmembrane region" description="Helical" evidence="6">
    <location>
        <begin position="116"/>
        <end position="136"/>
    </location>
</feature>
<feature type="transmembrane region" description="Helical" evidence="6">
    <location>
        <begin position="314"/>
        <end position="335"/>
    </location>
</feature>
<keyword evidence="2" id="KW-0808">Transferase</keyword>
<dbReference type="InterPro" id="IPR000537">
    <property type="entry name" value="UbiA_prenyltransferase"/>
</dbReference>
<dbReference type="Pfam" id="PF01040">
    <property type="entry name" value="UbiA"/>
    <property type="match status" value="1"/>
</dbReference>
<feature type="transmembrane region" description="Helical" evidence="6">
    <location>
        <begin position="170"/>
        <end position="190"/>
    </location>
</feature>
<evidence type="ECO:0000313" key="7">
    <source>
        <dbReference type="EMBL" id="CAL5229503.1"/>
    </source>
</evidence>
<feature type="transmembrane region" description="Helical" evidence="6">
    <location>
        <begin position="43"/>
        <end position="62"/>
    </location>
</feature>
<feature type="transmembrane region" description="Helical" evidence="6">
    <location>
        <begin position="210"/>
        <end position="228"/>
    </location>
</feature>
<evidence type="ECO:0000256" key="3">
    <source>
        <dbReference type="ARBA" id="ARBA00022692"/>
    </source>
</evidence>
<dbReference type="CDD" id="cd13962">
    <property type="entry name" value="PT_UbiA_UBIAD1"/>
    <property type="match status" value="1"/>
</dbReference>
<dbReference type="NCBIfam" id="TIGR02235">
    <property type="entry name" value="menA_cyano-plnt"/>
    <property type="match status" value="1"/>
</dbReference>
<feature type="transmembrane region" description="Helical" evidence="6">
    <location>
        <begin position="142"/>
        <end position="158"/>
    </location>
</feature>
<sequence>MLGLFRLKSATDPAWVASTADGPIVAAEEQQLKRKLWMAAIKPPMYTVGIAPIVVSAAAAYYNKGAFAATRFCQLLAGAVMIIAWLNLSNDAFDAETGVDKSKAESVVNLTGNRKAVLAVANGFLLAGGLLLHNVTKLAGDAHVGLALALAVFMGYLYQGPPFRLSYKGLGEPLCFLAFGPLATSAFFVAQAGSARLIEYASLGPELATAATLVGLTTTSILFCSHFHQIEGDIAAQKMSPLVRLGTRRGYEVLRAAVILLYVIIDGAAAMQWLPLSCCLTQLLSVPAAMAMLDFAKENHAVPEVIRPLKRYALKWHMAVAAGLALGFAVGRAPASVIPRLLQG</sequence>
<keyword evidence="3 6" id="KW-0812">Transmembrane</keyword>
<proteinExistence type="inferred from homology"/>
<keyword evidence="5 6" id="KW-0472">Membrane</keyword>
<evidence type="ECO:0000313" key="8">
    <source>
        <dbReference type="Proteomes" id="UP001497392"/>
    </source>
</evidence>
<organism evidence="7 8">
    <name type="scientific">Coccomyxa viridis</name>
    <dbReference type="NCBI Taxonomy" id="1274662"/>
    <lineage>
        <taxon>Eukaryota</taxon>
        <taxon>Viridiplantae</taxon>
        <taxon>Chlorophyta</taxon>
        <taxon>core chlorophytes</taxon>
        <taxon>Trebouxiophyceae</taxon>
        <taxon>Trebouxiophyceae incertae sedis</taxon>
        <taxon>Coccomyxaceae</taxon>
        <taxon>Coccomyxa</taxon>
    </lineage>
</organism>
<dbReference type="InterPro" id="IPR026046">
    <property type="entry name" value="UBIAD1"/>
</dbReference>
<evidence type="ECO:0000256" key="4">
    <source>
        <dbReference type="ARBA" id="ARBA00022989"/>
    </source>
</evidence>
<dbReference type="HAMAP" id="MF_01938">
    <property type="entry name" value="MenA_2"/>
    <property type="match status" value="1"/>
</dbReference>
<evidence type="ECO:0000256" key="5">
    <source>
        <dbReference type="ARBA" id="ARBA00023136"/>
    </source>
</evidence>
<gene>
    <name evidence="7" type="primary">g12839</name>
    <name evidence="7" type="ORF">VP750_LOCUS11409</name>
</gene>
<name>A0ABP1GFN9_9CHLO</name>